<comment type="caution">
    <text evidence="3">The sequence shown here is derived from an EMBL/GenBank/DDBJ whole genome shotgun (WGS) entry which is preliminary data.</text>
</comment>
<sequence length="182" mass="20270">DFDGLPDVPLNITRPNLFTAVKDSSIQSLEATVIAENANYSTNSRNTMRLRVSSGHFKGRKLESPISFLRPMMGKVKEAIFSTLNCFQVFTENSTRVLDLYSGSGAVGIEALSRGANAATFVDISKECCLTIKRNLARCHSTEKGRVLRAAVEEVLQHPDHFSIYGQFDIIFVCPPYEDVRY</sequence>
<evidence type="ECO:0000256" key="2">
    <source>
        <dbReference type="ARBA" id="ARBA00022679"/>
    </source>
</evidence>
<dbReference type="CDD" id="cd02440">
    <property type="entry name" value="AdoMet_MTases"/>
    <property type="match status" value="1"/>
</dbReference>
<name>A0ABQ7JG65_9APIC</name>
<dbReference type="PANTHER" id="PTHR43542">
    <property type="entry name" value="METHYLTRANSFERASE"/>
    <property type="match status" value="1"/>
</dbReference>
<proteinExistence type="predicted"/>
<evidence type="ECO:0000313" key="4">
    <source>
        <dbReference type="Proteomes" id="UP000823046"/>
    </source>
</evidence>
<dbReference type="EMBL" id="JADAQX010000009">
    <property type="protein sequence ID" value="KAF8822984.1"/>
    <property type="molecule type" value="Genomic_DNA"/>
</dbReference>
<organism evidence="3 4">
    <name type="scientific">Cardiosporidium cionae</name>
    <dbReference type="NCBI Taxonomy" id="476202"/>
    <lineage>
        <taxon>Eukaryota</taxon>
        <taxon>Sar</taxon>
        <taxon>Alveolata</taxon>
        <taxon>Apicomplexa</taxon>
        <taxon>Aconoidasida</taxon>
        <taxon>Nephromycida</taxon>
        <taxon>Cardiosporidium</taxon>
    </lineage>
</organism>
<dbReference type="Pfam" id="PF03602">
    <property type="entry name" value="Cons_hypoth95"/>
    <property type="match status" value="1"/>
</dbReference>
<accession>A0ABQ7JG65</accession>
<dbReference type="PANTHER" id="PTHR43542:SF1">
    <property type="entry name" value="METHYLTRANSFERASE"/>
    <property type="match status" value="1"/>
</dbReference>
<protein>
    <submittedName>
        <fullName evidence="3">Uncharacterized protein</fullName>
    </submittedName>
</protein>
<dbReference type="SUPFAM" id="SSF53335">
    <property type="entry name" value="S-adenosyl-L-methionine-dependent methyltransferases"/>
    <property type="match status" value="1"/>
</dbReference>
<feature type="non-terminal residue" evidence="3">
    <location>
        <position position="1"/>
    </location>
</feature>
<feature type="non-terminal residue" evidence="3">
    <location>
        <position position="182"/>
    </location>
</feature>
<evidence type="ECO:0000313" key="3">
    <source>
        <dbReference type="EMBL" id="KAF8822984.1"/>
    </source>
</evidence>
<dbReference type="Gene3D" id="3.40.50.150">
    <property type="entry name" value="Vaccinia Virus protein VP39"/>
    <property type="match status" value="1"/>
</dbReference>
<keyword evidence="2" id="KW-0808">Transferase</keyword>
<keyword evidence="1" id="KW-0489">Methyltransferase</keyword>
<dbReference type="InterPro" id="IPR029063">
    <property type="entry name" value="SAM-dependent_MTases_sf"/>
</dbReference>
<evidence type="ECO:0000256" key="1">
    <source>
        <dbReference type="ARBA" id="ARBA00022603"/>
    </source>
</evidence>
<reference evidence="3 4" key="1">
    <citation type="journal article" date="2020" name="bioRxiv">
        <title>Metabolic contributions of an alphaproteobacterial endosymbiont in the apicomplexan Cardiosporidium cionae.</title>
        <authorList>
            <person name="Hunter E.S."/>
            <person name="Paight C.J."/>
            <person name="Lane C.E."/>
        </authorList>
    </citation>
    <scope>NUCLEOTIDE SEQUENCE [LARGE SCALE GENOMIC DNA]</scope>
    <source>
        <strain evidence="3">ESH_2018</strain>
    </source>
</reference>
<gene>
    <name evidence="3" type="ORF">IE077_001562</name>
</gene>
<keyword evidence="4" id="KW-1185">Reference proteome</keyword>
<dbReference type="InterPro" id="IPR004398">
    <property type="entry name" value="RNA_MeTrfase_RsmD"/>
</dbReference>
<dbReference type="Proteomes" id="UP000823046">
    <property type="component" value="Unassembled WGS sequence"/>
</dbReference>